<dbReference type="GO" id="GO:0003755">
    <property type="term" value="F:peptidyl-prolyl cis-trans isomerase activity"/>
    <property type="evidence" value="ECO:0007669"/>
    <property type="project" value="UniProtKB-KW"/>
</dbReference>
<dbReference type="InterPro" id="IPR046357">
    <property type="entry name" value="PPIase_dom_sf"/>
</dbReference>
<keyword evidence="6" id="KW-0732">Signal</keyword>
<dbReference type="PROSITE" id="PS50059">
    <property type="entry name" value="FKBP_PPIASE"/>
    <property type="match status" value="1"/>
</dbReference>
<evidence type="ECO:0000256" key="6">
    <source>
        <dbReference type="SAM" id="SignalP"/>
    </source>
</evidence>
<feature type="chain" id="PRO_5016649384" description="peptidylprolyl isomerase" evidence="6">
    <location>
        <begin position="29"/>
        <end position="186"/>
    </location>
</feature>
<feature type="domain" description="PPIase FKBP-type" evidence="7">
    <location>
        <begin position="75"/>
        <end position="184"/>
    </location>
</feature>
<evidence type="ECO:0000256" key="1">
    <source>
        <dbReference type="ARBA" id="ARBA00000971"/>
    </source>
</evidence>
<name>A0A383VMA4_TETOB</name>
<dbReference type="EC" id="5.2.1.8" evidence="2 5"/>
<keyword evidence="9" id="KW-1185">Reference proteome</keyword>
<reference evidence="8 9" key="1">
    <citation type="submission" date="2016-10" db="EMBL/GenBank/DDBJ databases">
        <authorList>
            <person name="Cai Z."/>
        </authorList>
    </citation>
    <scope>NUCLEOTIDE SEQUENCE [LARGE SCALE GENOMIC DNA]</scope>
</reference>
<evidence type="ECO:0000256" key="5">
    <source>
        <dbReference type="PROSITE-ProRule" id="PRU00277"/>
    </source>
</evidence>
<dbReference type="InterPro" id="IPR006311">
    <property type="entry name" value="TAT_signal"/>
</dbReference>
<feature type="signal peptide" evidence="6">
    <location>
        <begin position="1"/>
        <end position="28"/>
    </location>
</feature>
<proteinExistence type="predicted"/>
<keyword evidence="3 5" id="KW-0697">Rotamase</keyword>
<evidence type="ECO:0000256" key="4">
    <source>
        <dbReference type="ARBA" id="ARBA00023235"/>
    </source>
</evidence>
<dbReference type="AlphaFoldDB" id="A0A383VMA4"/>
<evidence type="ECO:0000256" key="3">
    <source>
        <dbReference type="ARBA" id="ARBA00023110"/>
    </source>
</evidence>
<dbReference type="PANTHER" id="PTHR43811">
    <property type="entry name" value="FKBP-TYPE PEPTIDYL-PROLYL CIS-TRANS ISOMERASE FKPA"/>
    <property type="match status" value="1"/>
</dbReference>
<dbReference type="InterPro" id="IPR001179">
    <property type="entry name" value="PPIase_FKBP_dom"/>
</dbReference>
<evidence type="ECO:0000313" key="9">
    <source>
        <dbReference type="Proteomes" id="UP000256970"/>
    </source>
</evidence>
<keyword evidence="4 5" id="KW-0413">Isomerase</keyword>
<evidence type="ECO:0000259" key="7">
    <source>
        <dbReference type="PROSITE" id="PS50059"/>
    </source>
</evidence>
<gene>
    <name evidence="8" type="ORF">BQ4739_LOCUS7050</name>
</gene>
<dbReference type="PANTHER" id="PTHR43811:SF26">
    <property type="entry name" value="PEPTIDYL-PROLYL CIS-TRANS ISOMERASE FKBP16-1, CHLOROPLASTIC"/>
    <property type="match status" value="1"/>
</dbReference>
<dbReference type="PROSITE" id="PS51318">
    <property type="entry name" value="TAT"/>
    <property type="match status" value="1"/>
</dbReference>
<protein>
    <recommendedName>
        <fullName evidence="2 5">peptidylprolyl isomerase</fullName>
        <ecNumber evidence="2 5">5.2.1.8</ecNumber>
    </recommendedName>
</protein>
<evidence type="ECO:0000256" key="2">
    <source>
        <dbReference type="ARBA" id="ARBA00013194"/>
    </source>
</evidence>
<organism evidence="8 9">
    <name type="scientific">Tetradesmus obliquus</name>
    <name type="common">Green alga</name>
    <name type="synonym">Acutodesmus obliquus</name>
    <dbReference type="NCBI Taxonomy" id="3088"/>
    <lineage>
        <taxon>Eukaryota</taxon>
        <taxon>Viridiplantae</taxon>
        <taxon>Chlorophyta</taxon>
        <taxon>core chlorophytes</taxon>
        <taxon>Chlorophyceae</taxon>
        <taxon>CS clade</taxon>
        <taxon>Sphaeropleales</taxon>
        <taxon>Scenedesmaceae</taxon>
        <taxon>Tetradesmus</taxon>
    </lineage>
</organism>
<dbReference type="STRING" id="3088.A0A383VMA4"/>
<evidence type="ECO:0000313" key="8">
    <source>
        <dbReference type="EMBL" id="SZX66655.1"/>
    </source>
</evidence>
<comment type="catalytic activity">
    <reaction evidence="1 5">
        <text>[protein]-peptidylproline (omega=180) = [protein]-peptidylproline (omega=0)</text>
        <dbReference type="Rhea" id="RHEA:16237"/>
        <dbReference type="Rhea" id="RHEA-COMP:10747"/>
        <dbReference type="Rhea" id="RHEA-COMP:10748"/>
        <dbReference type="ChEBI" id="CHEBI:83833"/>
        <dbReference type="ChEBI" id="CHEBI:83834"/>
        <dbReference type="EC" id="5.2.1.8"/>
    </reaction>
</comment>
<accession>A0A383VMA4</accession>
<dbReference type="SUPFAM" id="SSF54534">
    <property type="entry name" value="FKBP-like"/>
    <property type="match status" value="1"/>
</dbReference>
<dbReference type="Pfam" id="PF00254">
    <property type="entry name" value="FKBP_C"/>
    <property type="match status" value="1"/>
</dbReference>
<sequence length="186" mass="19811">MVDRRTLLAGTAAVLLATSAEVPAAVAATRVTSGDWSSPGLAAPEDENLPKFFKTASGVKVQELAPGSGQEAKAGDSVLIDYVLRRNNGYFIYSTIEGVSFQPRDVPIGPIRLQLGSGSEVIEGLQDAIVGMRQGGKRRVLIPPELGYVSSVLQPQPPTFATKRQLANHSSESLLFEIELLRVLPA</sequence>
<dbReference type="Proteomes" id="UP000256970">
    <property type="component" value="Unassembled WGS sequence"/>
</dbReference>
<dbReference type="Gene3D" id="3.10.50.40">
    <property type="match status" value="1"/>
</dbReference>
<dbReference type="EMBL" id="FNXT01000726">
    <property type="protein sequence ID" value="SZX66655.1"/>
    <property type="molecule type" value="Genomic_DNA"/>
</dbReference>